<dbReference type="InterPro" id="IPR027417">
    <property type="entry name" value="P-loop_NTPase"/>
</dbReference>
<keyword evidence="4 7" id="KW-1133">Transmembrane helix</keyword>
<dbReference type="EMBL" id="JACCBN010000001">
    <property type="protein sequence ID" value="NYD39857.1"/>
    <property type="molecule type" value="Genomic_DNA"/>
</dbReference>
<proteinExistence type="predicted"/>
<name>A0A7Y9E2T2_9PSEU</name>
<evidence type="ECO:0000256" key="4">
    <source>
        <dbReference type="ARBA" id="ARBA00022989"/>
    </source>
</evidence>
<dbReference type="AlphaFoldDB" id="A0A7Y9E2T2"/>
<sequence length="665" mass="71561">MNTASLVLLVPLALAAWVAFRRGARRPAALLGAAAALPGYAFLTSLTWPFVLLLMGLGGLLAWQRLARTSSIVSRWSGRSRRKAGVASSVDIARRAGAVAMLAMAAKVRPSLAGLSRWERCRVPVAQVAVELVRVGVQRVWSSVEDVVLIFGGPRTGKTGWLAGRVIDAPGAAVVTSTRTDLLELCAPLRPGPVYVFNAVGLGDRETTLPFDPLVGCEDPVTAVERATDMVAATSRGSASGDAERWDSQARRVLAALLHAAALGQASMWQVLEWVADNDQAAHEVPALLRRSQVQAFERDASQFITTNDRTRTSITNSIMPALGWLNHPAAAAAAQPGASFDVAELLDQKATVFLLGAEEANTGALVCALTGHIAREARRLAKGGRLDPPLTLALDEAALISPVPLENWSADMGGRGVTIVAAFQSRAQLLDRYGPHKTATILNNTASVMLFGGTRDRDDLQFWSTLAGERDERITTTDLHGRVASRTVRKVPVFSPAQIANLAPARAIVFRRGIDPVLGRARMAWRRRDVRATSAGYPAAAAARGVRARLLYTRLVTVGRAAAAASAAKAGFATAGRVLSSASVARERLRFWWGRLRPTAWTRRREERTQAQRQKLGLDRSWRRPEGEPRVSDALRVPSQRLVVELDPAPDDARDDEPVGGGER</sequence>
<dbReference type="InterPro" id="IPR051539">
    <property type="entry name" value="T4SS-coupling_protein"/>
</dbReference>
<dbReference type="PANTHER" id="PTHR37937:SF1">
    <property type="entry name" value="CONJUGATIVE TRANSFER: DNA TRANSPORT"/>
    <property type="match status" value="1"/>
</dbReference>
<dbReference type="SUPFAM" id="SSF52540">
    <property type="entry name" value="P-loop containing nucleoside triphosphate hydrolases"/>
    <property type="match status" value="1"/>
</dbReference>
<dbReference type="CDD" id="cd01127">
    <property type="entry name" value="TrwB_TraG_TraD_VirD4"/>
    <property type="match status" value="1"/>
</dbReference>
<evidence type="ECO:0000313" key="9">
    <source>
        <dbReference type="EMBL" id="NYD39857.1"/>
    </source>
</evidence>
<accession>A0A7Y9E2T2</accession>
<comment type="subcellular location">
    <subcellularLocation>
        <location evidence="1">Cell membrane</location>
        <topology evidence="1">Multi-pass membrane protein</topology>
    </subcellularLocation>
</comment>
<feature type="region of interest" description="Disordered" evidence="6">
    <location>
        <begin position="604"/>
        <end position="665"/>
    </location>
</feature>
<keyword evidence="2" id="KW-1003">Cell membrane</keyword>
<feature type="compositionally biased region" description="Basic and acidic residues" evidence="6">
    <location>
        <begin position="604"/>
        <end position="634"/>
    </location>
</feature>
<dbReference type="PANTHER" id="PTHR37937">
    <property type="entry name" value="CONJUGATIVE TRANSFER: DNA TRANSPORT"/>
    <property type="match status" value="1"/>
</dbReference>
<feature type="domain" description="TraD/TraG TraM recognition site" evidence="8">
    <location>
        <begin position="390"/>
        <end position="504"/>
    </location>
</feature>
<protein>
    <recommendedName>
        <fullName evidence="8">TraD/TraG TraM recognition site domain-containing protein</fullName>
    </recommendedName>
</protein>
<evidence type="ECO:0000256" key="3">
    <source>
        <dbReference type="ARBA" id="ARBA00022692"/>
    </source>
</evidence>
<dbReference type="Gene3D" id="3.40.50.300">
    <property type="entry name" value="P-loop containing nucleotide triphosphate hydrolases"/>
    <property type="match status" value="1"/>
</dbReference>
<evidence type="ECO:0000313" key="10">
    <source>
        <dbReference type="Proteomes" id="UP000535890"/>
    </source>
</evidence>
<gene>
    <name evidence="9" type="ORF">BJ983_005959</name>
</gene>
<evidence type="ECO:0000256" key="5">
    <source>
        <dbReference type="ARBA" id="ARBA00023136"/>
    </source>
</evidence>
<dbReference type="InterPro" id="IPR032689">
    <property type="entry name" value="TraG-D_C"/>
</dbReference>
<evidence type="ECO:0000256" key="1">
    <source>
        <dbReference type="ARBA" id="ARBA00004651"/>
    </source>
</evidence>
<dbReference type="Pfam" id="PF12696">
    <property type="entry name" value="TraG-D_C"/>
    <property type="match status" value="1"/>
</dbReference>
<dbReference type="RefSeq" id="WP_179797121.1">
    <property type="nucleotide sequence ID" value="NZ_BAABHP010000002.1"/>
</dbReference>
<reference evidence="9 10" key="1">
    <citation type="submission" date="2020-07" db="EMBL/GenBank/DDBJ databases">
        <title>Sequencing the genomes of 1000 actinobacteria strains.</title>
        <authorList>
            <person name="Klenk H.-P."/>
        </authorList>
    </citation>
    <scope>NUCLEOTIDE SEQUENCE [LARGE SCALE GENOMIC DNA]</scope>
    <source>
        <strain evidence="9 10">DSM 45772</strain>
    </source>
</reference>
<keyword evidence="10" id="KW-1185">Reference proteome</keyword>
<dbReference type="GO" id="GO:0005886">
    <property type="term" value="C:plasma membrane"/>
    <property type="evidence" value="ECO:0007669"/>
    <property type="project" value="UniProtKB-SubCell"/>
</dbReference>
<evidence type="ECO:0000256" key="2">
    <source>
        <dbReference type="ARBA" id="ARBA00022475"/>
    </source>
</evidence>
<evidence type="ECO:0000256" key="7">
    <source>
        <dbReference type="SAM" id="Phobius"/>
    </source>
</evidence>
<keyword evidence="3 7" id="KW-0812">Transmembrane</keyword>
<organism evidence="9 10">
    <name type="scientific">Actinomycetospora corticicola</name>
    <dbReference type="NCBI Taxonomy" id="663602"/>
    <lineage>
        <taxon>Bacteria</taxon>
        <taxon>Bacillati</taxon>
        <taxon>Actinomycetota</taxon>
        <taxon>Actinomycetes</taxon>
        <taxon>Pseudonocardiales</taxon>
        <taxon>Pseudonocardiaceae</taxon>
        <taxon>Actinomycetospora</taxon>
    </lineage>
</organism>
<keyword evidence="5 7" id="KW-0472">Membrane</keyword>
<feature type="transmembrane region" description="Helical" evidence="7">
    <location>
        <begin position="39"/>
        <end position="63"/>
    </location>
</feature>
<dbReference type="Proteomes" id="UP000535890">
    <property type="component" value="Unassembled WGS sequence"/>
</dbReference>
<evidence type="ECO:0000256" key="6">
    <source>
        <dbReference type="SAM" id="MobiDB-lite"/>
    </source>
</evidence>
<evidence type="ECO:0000259" key="8">
    <source>
        <dbReference type="Pfam" id="PF12696"/>
    </source>
</evidence>
<comment type="caution">
    <text evidence="9">The sequence shown here is derived from an EMBL/GenBank/DDBJ whole genome shotgun (WGS) entry which is preliminary data.</text>
</comment>